<organism evidence="2 3">
    <name type="scientific">Porphyromonas levii</name>
    <dbReference type="NCBI Taxonomy" id="28114"/>
    <lineage>
        <taxon>Bacteria</taxon>
        <taxon>Pseudomonadati</taxon>
        <taxon>Bacteroidota</taxon>
        <taxon>Bacteroidia</taxon>
        <taxon>Bacteroidales</taxon>
        <taxon>Porphyromonadaceae</taxon>
        <taxon>Porphyromonas</taxon>
    </lineage>
</organism>
<dbReference type="Proteomes" id="UP000297225">
    <property type="component" value="Unassembled WGS sequence"/>
</dbReference>
<dbReference type="InterPro" id="IPR050570">
    <property type="entry name" value="Cell_wall_metabolism_enzyme"/>
</dbReference>
<reference evidence="2 3" key="1">
    <citation type="submission" date="2019-03" db="EMBL/GenBank/DDBJ databases">
        <title>Porphyromonas levii Isolated from the Uterus of Dairy Cows.</title>
        <authorList>
            <person name="Francis A.M."/>
        </authorList>
    </citation>
    <scope>NUCLEOTIDE SEQUENCE [LARGE SCALE GENOMIC DNA]</scope>
    <source>
        <strain evidence="2 3">AF5678</strain>
    </source>
</reference>
<dbReference type="EMBL" id="SPNC01000227">
    <property type="protein sequence ID" value="TFH93989.1"/>
    <property type="molecule type" value="Genomic_DNA"/>
</dbReference>
<evidence type="ECO:0000313" key="3">
    <source>
        <dbReference type="Proteomes" id="UP000297225"/>
    </source>
</evidence>
<dbReference type="OrthoDB" id="9805070at2"/>
<dbReference type="PANTHER" id="PTHR21666">
    <property type="entry name" value="PEPTIDASE-RELATED"/>
    <property type="match status" value="1"/>
</dbReference>
<dbReference type="PANTHER" id="PTHR21666:SF270">
    <property type="entry name" value="MUREIN HYDROLASE ACTIVATOR ENVC"/>
    <property type="match status" value="1"/>
</dbReference>
<accession>A0A4Y8WLX9</accession>
<gene>
    <name evidence="2" type="ORF">E4P47_09430</name>
</gene>
<comment type="caution">
    <text evidence="2">The sequence shown here is derived from an EMBL/GenBank/DDBJ whole genome shotgun (WGS) entry which is preliminary data.</text>
</comment>
<sequence>MKLLGSLRIHCYVGFLSKKMRGSIILFLCLCAMCLSFREVHDPPVREWYDDESWSSLRVNPYLGNRPLLPNRVIIPCFPFSFPTGELGRVSSKYGWRSNRMHRGIDIALPSNSPVYSTWAGIVRTKGDDATGFGKYIVVRHSNGLETVYGHLNSILVQRGDKVLSGDLIGLSGNTGRSTGPHLHFEVRYKGGDFSPSLIINFEKRHPMGDTFLWTKHLYPKNNKRSGLKVYRLKEDTTLELLCEEKDWDLEELCLLNGVLPDMQLKKGRMIRCP</sequence>
<dbReference type="Pfam" id="PF01551">
    <property type="entry name" value="Peptidase_M23"/>
    <property type="match status" value="1"/>
</dbReference>
<dbReference type="STRING" id="1122973.GCA_000379925_00779"/>
<keyword evidence="3" id="KW-1185">Reference proteome</keyword>
<dbReference type="CDD" id="cd12797">
    <property type="entry name" value="M23_peptidase"/>
    <property type="match status" value="1"/>
</dbReference>
<name>A0A4Y8WLX9_9PORP</name>
<protein>
    <submittedName>
        <fullName evidence="2">M23 family metallopeptidase</fullName>
    </submittedName>
</protein>
<dbReference type="GO" id="GO:0004222">
    <property type="term" value="F:metalloendopeptidase activity"/>
    <property type="evidence" value="ECO:0007669"/>
    <property type="project" value="TreeGrafter"/>
</dbReference>
<dbReference type="InterPro" id="IPR011055">
    <property type="entry name" value="Dup_hybrid_motif"/>
</dbReference>
<proteinExistence type="predicted"/>
<dbReference type="Gene3D" id="2.70.70.10">
    <property type="entry name" value="Glucose Permease (Domain IIA)"/>
    <property type="match status" value="1"/>
</dbReference>
<dbReference type="SUPFAM" id="SSF51261">
    <property type="entry name" value="Duplicated hybrid motif"/>
    <property type="match status" value="1"/>
</dbReference>
<feature type="domain" description="M23ase beta-sheet core" evidence="1">
    <location>
        <begin position="100"/>
        <end position="195"/>
    </location>
</feature>
<dbReference type="AlphaFoldDB" id="A0A4Y8WLX9"/>
<dbReference type="InterPro" id="IPR016047">
    <property type="entry name" value="M23ase_b-sheet_dom"/>
</dbReference>
<evidence type="ECO:0000259" key="1">
    <source>
        <dbReference type="Pfam" id="PF01551"/>
    </source>
</evidence>
<evidence type="ECO:0000313" key="2">
    <source>
        <dbReference type="EMBL" id="TFH93989.1"/>
    </source>
</evidence>